<dbReference type="STRING" id="1223545.GS4_05_02010"/>
<dbReference type="GO" id="GO:0009306">
    <property type="term" value="P:protein secretion"/>
    <property type="evidence" value="ECO:0007669"/>
    <property type="project" value="InterPro"/>
</dbReference>
<evidence type="ECO:0008006" key="4">
    <source>
        <dbReference type="Google" id="ProtNLM"/>
    </source>
</evidence>
<dbReference type="Pfam" id="PF10824">
    <property type="entry name" value="T7SS_ESX_EspC"/>
    <property type="match status" value="1"/>
</dbReference>
<feature type="region of interest" description="Disordered" evidence="1">
    <location>
        <begin position="1"/>
        <end position="25"/>
    </location>
</feature>
<protein>
    <recommendedName>
        <fullName evidence="4">ESX-1 secretion-associated protein</fullName>
    </recommendedName>
</protein>
<dbReference type="eggNOG" id="ENOG5031W13">
    <property type="taxonomic scope" value="Bacteria"/>
</dbReference>
<name>M0QEG8_9ACTN</name>
<evidence type="ECO:0000313" key="2">
    <source>
        <dbReference type="EMBL" id="GAC66988.1"/>
    </source>
</evidence>
<organism evidence="2 3">
    <name type="scientific">Gordonia soli NBRC 108243</name>
    <dbReference type="NCBI Taxonomy" id="1223545"/>
    <lineage>
        <taxon>Bacteria</taxon>
        <taxon>Bacillati</taxon>
        <taxon>Actinomycetota</taxon>
        <taxon>Actinomycetes</taxon>
        <taxon>Mycobacteriales</taxon>
        <taxon>Gordoniaceae</taxon>
        <taxon>Gordonia</taxon>
    </lineage>
</organism>
<proteinExistence type="predicted"/>
<sequence>MTTRVDPGELRGAAKKLEPSGPYNAKTDGSAFTSASVGLSTLATASALRVSRQAADSAVGVVRARLEEWQSILTTSATEYKDSDVGAAQRLKGLGDLNQPPKGGSS</sequence>
<dbReference type="AlphaFoldDB" id="M0QEG8"/>
<dbReference type="Proteomes" id="UP000011666">
    <property type="component" value="Unassembled WGS sequence"/>
</dbReference>
<reference evidence="2 3" key="1">
    <citation type="submission" date="2013-01" db="EMBL/GenBank/DDBJ databases">
        <title>Whole genome shotgun sequence of Gordonia soli NBRC 108243.</title>
        <authorList>
            <person name="Isaki-Nakamura S."/>
            <person name="Hosoyama A."/>
            <person name="Tsuchikane K."/>
            <person name="Ando Y."/>
            <person name="Baba S."/>
            <person name="Ohji S."/>
            <person name="Hamada M."/>
            <person name="Tamura T."/>
            <person name="Yamazoe A."/>
            <person name="Yamazaki S."/>
            <person name="Fujita N."/>
        </authorList>
    </citation>
    <scope>NUCLEOTIDE SEQUENCE [LARGE SCALE GENOMIC DNA]</scope>
    <source>
        <strain evidence="2 3">NBRC 108243</strain>
    </source>
</reference>
<gene>
    <name evidence="2" type="ORF">GS4_05_02010</name>
</gene>
<comment type="caution">
    <text evidence="2">The sequence shown here is derived from an EMBL/GenBank/DDBJ whole genome shotgun (WGS) entry which is preliminary data.</text>
</comment>
<dbReference type="InterPro" id="IPR022536">
    <property type="entry name" value="EspC"/>
</dbReference>
<dbReference type="RefSeq" id="WP_007617724.1">
    <property type="nucleotide sequence ID" value="NZ_BANX01000005.1"/>
</dbReference>
<dbReference type="EMBL" id="BANX01000005">
    <property type="protein sequence ID" value="GAC66988.1"/>
    <property type="molecule type" value="Genomic_DNA"/>
</dbReference>
<keyword evidence="3" id="KW-1185">Reference proteome</keyword>
<evidence type="ECO:0000313" key="3">
    <source>
        <dbReference type="Proteomes" id="UP000011666"/>
    </source>
</evidence>
<dbReference type="OrthoDB" id="9944662at2"/>
<accession>M0QEG8</accession>
<evidence type="ECO:0000256" key="1">
    <source>
        <dbReference type="SAM" id="MobiDB-lite"/>
    </source>
</evidence>